<evidence type="ECO:0000313" key="2">
    <source>
        <dbReference type="Proteomes" id="UP000267821"/>
    </source>
</evidence>
<evidence type="ECO:0000313" key="1">
    <source>
        <dbReference type="EMBL" id="RPB23182.1"/>
    </source>
</evidence>
<sequence length="181" mass="20906">MGSLSNPVSNGPKCYFLSRLEPEYHTLLSPLINATKHLESFLTYTQIEISEQAFYENVHNNLIYFFKVLHFSCRMLVENAKCRDRIKGSGDVKRIQKVTCVLHDLLISLRWSFMKVEQKSKEYESVVSPRPVLGPNFSDVKDVVDGRAKVLVCRVIIEESLNILHMLERAILELAVEKRQH</sequence>
<dbReference type="AlphaFoldDB" id="A0A3N4LPF1"/>
<gene>
    <name evidence="1" type="ORF">L211DRAFT_850185</name>
</gene>
<reference evidence="1 2" key="1">
    <citation type="journal article" date="2018" name="Nat. Ecol. Evol.">
        <title>Pezizomycetes genomes reveal the molecular basis of ectomycorrhizal truffle lifestyle.</title>
        <authorList>
            <person name="Murat C."/>
            <person name="Payen T."/>
            <person name="Noel B."/>
            <person name="Kuo A."/>
            <person name="Morin E."/>
            <person name="Chen J."/>
            <person name="Kohler A."/>
            <person name="Krizsan K."/>
            <person name="Balestrini R."/>
            <person name="Da Silva C."/>
            <person name="Montanini B."/>
            <person name="Hainaut M."/>
            <person name="Levati E."/>
            <person name="Barry K.W."/>
            <person name="Belfiori B."/>
            <person name="Cichocki N."/>
            <person name="Clum A."/>
            <person name="Dockter R.B."/>
            <person name="Fauchery L."/>
            <person name="Guy J."/>
            <person name="Iotti M."/>
            <person name="Le Tacon F."/>
            <person name="Lindquist E.A."/>
            <person name="Lipzen A."/>
            <person name="Malagnac F."/>
            <person name="Mello A."/>
            <person name="Molinier V."/>
            <person name="Miyauchi S."/>
            <person name="Poulain J."/>
            <person name="Riccioni C."/>
            <person name="Rubini A."/>
            <person name="Sitrit Y."/>
            <person name="Splivallo R."/>
            <person name="Traeger S."/>
            <person name="Wang M."/>
            <person name="Zifcakova L."/>
            <person name="Wipf D."/>
            <person name="Zambonelli A."/>
            <person name="Paolocci F."/>
            <person name="Nowrousian M."/>
            <person name="Ottonello S."/>
            <person name="Baldrian P."/>
            <person name="Spatafora J.W."/>
            <person name="Henrissat B."/>
            <person name="Nagy L.G."/>
            <person name="Aury J.M."/>
            <person name="Wincker P."/>
            <person name="Grigoriev I.V."/>
            <person name="Bonfante P."/>
            <person name="Martin F.M."/>
        </authorList>
    </citation>
    <scope>NUCLEOTIDE SEQUENCE [LARGE SCALE GENOMIC DNA]</scope>
    <source>
        <strain evidence="1 2">ATCC MYA-4762</strain>
    </source>
</reference>
<protein>
    <submittedName>
        <fullName evidence="1">Uncharacterized protein</fullName>
    </submittedName>
</protein>
<proteinExistence type="predicted"/>
<dbReference type="InParanoid" id="A0A3N4LPF1"/>
<accession>A0A3N4LPF1</accession>
<dbReference type="Proteomes" id="UP000267821">
    <property type="component" value="Unassembled WGS sequence"/>
</dbReference>
<keyword evidence="2" id="KW-1185">Reference proteome</keyword>
<dbReference type="OrthoDB" id="5370996at2759"/>
<dbReference type="EMBL" id="ML121548">
    <property type="protein sequence ID" value="RPB23182.1"/>
    <property type="molecule type" value="Genomic_DNA"/>
</dbReference>
<organism evidence="1 2">
    <name type="scientific">Terfezia boudieri ATCC MYA-4762</name>
    <dbReference type="NCBI Taxonomy" id="1051890"/>
    <lineage>
        <taxon>Eukaryota</taxon>
        <taxon>Fungi</taxon>
        <taxon>Dikarya</taxon>
        <taxon>Ascomycota</taxon>
        <taxon>Pezizomycotina</taxon>
        <taxon>Pezizomycetes</taxon>
        <taxon>Pezizales</taxon>
        <taxon>Pezizaceae</taxon>
        <taxon>Terfezia</taxon>
    </lineage>
</organism>
<name>A0A3N4LPF1_9PEZI</name>